<name>A0ABW0K7I4_9BACL</name>
<keyword evidence="1" id="KW-0472">Membrane</keyword>
<comment type="caution">
    <text evidence="2">The sequence shown here is derived from an EMBL/GenBank/DDBJ whole genome shotgun (WGS) entry which is preliminary data.</text>
</comment>
<sequence length="222" mass="25268">MNTPTSVRPAAKKDIVRGIVTTLLINGALPLLAYELLRSHMTSISALSIATLIPLLDNLYGLMKHRKLDVFAVFMLFSFILGLLMITMGGSEQLLLIRESFVTAIMGIIFLGSLFLPRPLIFYFAMRFTVGNDPQRTAVFAANWKYQYFRFVMRLMTAVWGIALLGEALVRTILVYRLTVTQFLALSNFVMYGFIGAAIIWTIYYRRHSQKKLREIIAREAK</sequence>
<feature type="transmembrane region" description="Helical" evidence="1">
    <location>
        <begin position="155"/>
        <end position="176"/>
    </location>
</feature>
<protein>
    <submittedName>
        <fullName evidence="2">VC0807 family protein</fullName>
    </submittedName>
</protein>
<proteinExistence type="predicted"/>
<organism evidence="2 3">
    <name type="scientific">Paenibacillus aestuarii</name>
    <dbReference type="NCBI Taxonomy" id="516965"/>
    <lineage>
        <taxon>Bacteria</taxon>
        <taxon>Bacillati</taxon>
        <taxon>Bacillota</taxon>
        <taxon>Bacilli</taxon>
        <taxon>Bacillales</taxon>
        <taxon>Paenibacillaceae</taxon>
        <taxon>Paenibacillus</taxon>
    </lineage>
</organism>
<keyword evidence="1" id="KW-0812">Transmembrane</keyword>
<evidence type="ECO:0000313" key="2">
    <source>
        <dbReference type="EMBL" id="MFC5449293.1"/>
    </source>
</evidence>
<gene>
    <name evidence="2" type="ORF">ACFPOG_13575</name>
</gene>
<accession>A0ABW0K7I4</accession>
<dbReference type="EMBL" id="JBHSMJ010000018">
    <property type="protein sequence ID" value="MFC5449293.1"/>
    <property type="molecule type" value="Genomic_DNA"/>
</dbReference>
<feature type="transmembrane region" description="Helical" evidence="1">
    <location>
        <begin position="15"/>
        <end position="34"/>
    </location>
</feature>
<dbReference type="NCBIfam" id="NF041646">
    <property type="entry name" value="VC0807_fam"/>
    <property type="match status" value="1"/>
</dbReference>
<feature type="transmembrane region" description="Helical" evidence="1">
    <location>
        <begin position="182"/>
        <end position="204"/>
    </location>
</feature>
<reference evidence="3" key="1">
    <citation type="journal article" date="2019" name="Int. J. Syst. Evol. Microbiol.">
        <title>The Global Catalogue of Microorganisms (GCM) 10K type strain sequencing project: providing services to taxonomists for standard genome sequencing and annotation.</title>
        <authorList>
            <consortium name="The Broad Institute Genomics Platform"/>
            <consortium name="The Broad Institute Genome Sequencing Center for Infectious Disease"/>
            <person name="Wu L."/>
            <person name="Ma J."/>
        </authorList>
    </citation>
    <scope>NUCLEOTIDE SEQUENCE [LARGE SCALE GENOMIC DNA]</scope>
    <source>
        <strain evidence="3">KACC 11904</strain>
    </source>
</reference>
<keyword evidence="3" id="KW-1185">Reference proteome</keyword>
<dbReference type="RefSeq" id="WP_270879691.1">
    <property type="nucleotide sequence ID" value="NZ_JAQFVF010000026.1"/>
</dbReference>
<evidence type="ECO:0000256" key="1">
    <source>
        <dbReference type="SAM" id="Phobius"/>
    </source>
</evidence>
<feature type="transmembrane region" description="Helical" evidence="1">
    <location>
        <begin position="101"/>
        <end position="126"/>
    </location>
</feature>
<dbReference type="Proteomes" id="UP001596044">
    <property type="component" value="Unassembled WGS sequence"/>
</dbReference>
<evidence type="ECO:0000313" key="3">
    <source>
        <dbReference type="Proteomes" id="UP001596044"/>
    </source>
</evidence>
<feature type="transmembrane region" description="Helical" evidence="1">
    <location>
        <begin position="68"/>
        <end position="89"/>
    </location>
</feature>
<keyword evidence="1" id="KW-1133">Transmembrane helix</keyword>